<evidence type="ECO:0000313" key="4">
    <source>
        <dbReference type="Proteomes" id="UP000236413"/>
    </source>
</evidence>
<feature type="domain" description="Tail specific protease" evidence="2">
    <location>
        <begin position="102"/>
        <end position="307"/>
    </location>
</feature>
<dbReference type="PANTHER" id="PTHR32060:SF30">
    <property type="entry name" value="CARBOXY-TERMINAL PROCESSING PROTEASE CTPA"/>
    <property type="match status" value="1"/>
</dbReference>
<dbReference type="InterPro" id="IPR029045">
    <property type="entry name" value="ClpP/crotonase-like_dom_sf"/>
</dbReference>
<sequence length="325" mass="36439">MNKLCFIIVVFLISIGQPLHAQTDSIQNYVVKALDIMKAKSVNKNRVKWDSLYSDSRRKAKDLKNIKSTYPIIKDALNALKDAHSNFYPPELVKAYVLGYRATGQEFPVIESKITSGKIAYIKVPPIACYNFKEWDEFVNTFYTKIEELALQNPKGWILDLRDNYGGMLYPMLASIAPMLNQSDVIGTIDATGSRFFFNYKDGKFSEGKTVTHQFTVKKAPKPITQPIVVMVNKKTASSGEFCAIAFVGQKNATIIGEKTQGLTSGNQEYKLSDGAFIALTIGNTIDRDKKEYDKVGEGLKPKITLEDTSDTGYMEMADKIIFKK</sequence>
<dbReference type="GO" id="GO:0030288">
    <property type="term" value="C:outer membrane-bounded periplasmic space"/>
    <property type="evidence" value="ECO:0007669"/>
    <property type="project" value="TreeGrafter"/>
</dbReference>
<protein>
    <recommendedName>
        <fullName evidence="2">Tail specific protease domain-containing protein</fullName>
    </recommendedName>
</protein>
<dbReference type="Proteomes" id="UP000236413">
    <property type="component" value="Unassembled WGS sequence"/>
</dbReference>
<dbReference type="RefSeq" id="WP_109738526.1">
    <property type="nucleotide sequence ID" value="NZ_PPEG02000005.1"/>
</dbReference>
<dbReference type="Pfam" id="PF03572">
    <property type="entry name" value="Peptidase_S41"/>
    <property type="match status" value="1"/>
</dbReference>
<dbReference type="InterPro" id="IPR005151">
    <property type="entry name" value="Tail-specific_protease"/>
</dbReference>
<feature type="chain" id="PRO_5016319159" description="Tail specific protease domain-containing protein" evidence="1">
    <location>
        <begin position="22"/>
        <end position="325"/>
    </location>
</feature>
<dbReference type="GO" id="GO:0004175">
    <property type="term" value="F:endopeptidase activity"/>
    <property type="evidence" value="ECO:0007669"/>
    <property type="project" value="TreeGrafter"/>
</dbReference>
<keyword evidence="1" id="KW-0732">Signal</keyword>
<dbReference type="AlphaFoldDB" id="A0A316WHM4"/>
<dbReference type="GO" id="GO:0007165">
    <property type="term" value="P:signal transduction"/>
    <property type="evidence" value="ECO:0007669"/>
    <property type="project" value="TreeGrafter"/>
</dbReference>
<evidence type="ECO:0000313" key="3">
    <source>
        <dbReference type="EMBL" id="PWN60932.1"/>
    </source>
</evidence>
<dbReference type="Gene3D" id="3.90.226.10">
    <property type="entry name" value="2-enoyl-CoA Hydratase, Chain A, domain 1"/>
    <property type="match status" value="1"/>
</dbReference>
<dbReference type="SMART" id="SM00245">
    <property type="entry name" value="TSPc"/>
    <property type="match status" value="1"/>
</dbReference>
<dbReference type="GO" id="GO:0008236">
    <property type="term" value="F:serine-type peptidase activity"/>
    <property type="evidence" value="ECO:0007669"/>
    <property type="project" value="InterPro"/>
</dbReference>
<accession>A0A316WHM4</accession>
<dbReference type="GO" id="GO:0006508">
    <property type="term" value="P:proteolysis"/>
    <property type="evidence" value="ECO:0007669"/>
    <property type="project" value="InterPro"/>
</dbReference>
<dbReference type="EMBL" id="PPEG02000005">
    <property type="protein sequence ID" value="PWN60932.1"/>
    <property type="molecule type" value="Genomic_DNA"/>
</dbReference>
<evidence type="ECO:0000259" key="2">
    <source>
        <dbReference type="SMART" id="SM00245"/>
    </source>
</evidence>
<dbReference type="CDD" id="cd06567">
    <property type="entry name" value="Peptidase_S41"/>
    <property type="match status" value="1"/>
</dbReference>
<dbReference type="PANTHER" id="PTHR32060">
    <property type="entry name" value="TAIL-SPECIFIC PROTEASE"/>
    <property type="match status" value="1"/>
</dbReference>
<name>A0A316WHM4_9FLAO</name>
<comment type="caution">
    <text evidence="3">The sequence shown here is derived from an EMBL/GenBank/DDBJ whole genome shotgun (WGS) entry which is preliminary data.</text>
</comment>
<reference evidence="3 4" key="1">
    <citation type="submission" date="2018-04" db="EMBL/GenBank/DDBJ databases">
        <title>Chryseobacterium oncorhynchi 701B-08T from rainbow trout, and Chryseobacterium viscerum 687B-08T from diseased fish.</title>
        <authorList>
            <person name="Jeong J.-J."/>
            <person name="Lee Y.J."/>
            <person name="Pathiraja D."/>
            <person name="Park B."/>
            <person name="Choi I.-G."/>
            <person name="Kim K.D."/>
        </authorList>
    </citation>
    <scope>NUCLEOTIDE SEQUENCE [LARGE SCALE GENOMIC DNA]</scope>
    <source>
        <strain evidence="3 4">687B-08</strain>
    </source>
</reference>
<proteinExistence type="predicted"/>
<dbReference type="SUPFAM" id="SSF52096">
    <property type="entry name" value="ClpP/crotonase"/>
    <property type="match status" value="1"/>
</dbReference>
<organism evidence="3 4">
    <name type="scientific">Chryseobacterium viscerum</name>
    <dbReference type="NCBI Taxonomy" id="1037377"/>
    <lineage>
        <taxon>Bacteria</taxon>
        <taxon>Pseudomonadati</taxon>
        <taxon>Bacteroidota</taxon>
        <taxon>Flavobacteriia</taxon>
        <taxon>Flavobacteriales</taxon>
        <taxon>Weeksellaceae</taxon>
        <taxon>Chryseobacterium group</taxon>
        <taxon>Chryseobacterium</taxon>
    </lineage>
</organism>
<gene>
    <name evidence="3" type="ORF">C1634_012745</name>
</gene>
<evidence type="ECO:0000256" key="1">
    <source>
        <dbReference type="SAM" id="SignalP"/>
    </source>
</evidence>
<feature type="signal peptide" evidence="1">
    <location>
        <begin position="1"/>
        <end position="21"/>
    </location>
</feature>